<dbReference type="InterPro" id="IPR043519">
    <property type="entry name" value="NT_sf"/>
</dbReference>
<gene>
    <name evidence="2" type="ORF">THSYN_21955</name>
</gene>
<dbReference type="KEGG" id="tsy:THSYN_21955"/>
<dbReference type="PANTHER" id="PTHR43852:SF3">
    <property type="entry name" value="NUCLEOTIDYLTRANSFERASE"/>
    <property type="match status" value="1"/>
</dbReference>
<dbReference type="RefSeq" id="WP_100921031.1">
    <property type="nucleotide sequence ID" value="NZ_CP020370.1"/>
</dbReference>
<dbReference type="PANTHER" id="PTHR43852">
    <property type="entry name" value="NUCLEOTIDYLTRANSFERASE"/>
    <property type="match status" value="1"/>
</dbReference>
<dbReference type="Pfam" id="PF18765">
    <property type="entry name" value="Polbeta"/>
    <property type="match status" value="1"/>
</dbReference>
<dbReference type="AlphaFoldDB" id="A0A2K8UE25"/>
<feature type="domain" description="Polymerase beta nucleotidyltransferase" evidence="1">
    <location>
        <begin position="33"/>
        <end position="113"/>
    </location>
</feature>
<dbReference type="Proteomes" id="UP000232638">
    <property type="component" value="Chromosome"/>
</dbReference>
<evidence type="ECO:0000259" key="1">
    <source>
        <dbReference type="Pfam" id="PF18765"/>
    </source>
</evidence>
<name>A0A2K8UE25_9GAMM</name>
<dbReference type="CDD" id="cd05403">
    <property type="entry name" value="NT_KNTase_like"/>
    <property type="match status" value="1"/>
</dbReference>
<accession>A0A2K8UE25</accession>
<keyword evidence="3" id="KW-1185">Reference proteome</keyword>
<evidence type="ECO:0000313" key="3">
    <source>
        <dbReference type="Proteomes" id="UP000232638"/>
    </source>
</evidence>
<proteinExistence type="predicted"/>
<dbReference type="SUPFAM" id="SSF81301">
    <property type="entry name" value="Nucleotidyltransferase"/>
    <property type="match status" value="1"/>
</dbReference>
<dbReference type="NCBIfam" id="NF047752">
    <property type="entry name" value="MntA_antitoxin"/>
    <property type="match status" value="1"/>
</dbReference>
<dbReference type="Gene3D" id="3.30.460.10">
    <property type="entry name" value="Beta Polymerase, domain 2"/>
    <property type="match status" value="1"/>
</dbReference>
<sequence length="142" mass="15545">MTGRPPVPDQVPTGSALLEPLRQALGRADGGLVCAYLFGSTARGEARVGSDLDLAVLFATDPPSTLAGLHLDLADDLSAATGRPVDLVVLNRAPVDLVHRVLRDGILILDRDPSARIRFEVRARNEYFDLLPHLRRYRRMQP</sequence>
<evidence type="ECO:0000313" key="2">
    <source>
        <dbReference type="EMBL" id="AUB83341.1"/>
    </source>
</evidence>
<dbReference type="InterPro" id="IPR052930">
    <property type="entry name" value="TA_antitoxin_MntA"/>
</dbReference>
<reference evidence="2 3" key="1">
    <citation type="submission" date="2017-03" db="EMBL/GenBank/DDBJ databases">
        <title>Complete genome sequence of Candidatus 'Thiodictyon syntrophicum' sp. nov. strain Cad16T, a photolithoautotroph purple sulfur bacterium isolated from an alpine meromictic lake.</title>
        <authorList>
            <person name="Luedin S.M."/>
            <person name="Pothier J.F."/>
            <person name="Danza F."/>
            <person name="Storelli N."/>
            <person name="Wittwer M."/>
            <person name="Tonolla M."/>
        </authorList>
    </citation>
    <scope>NUCLEOTIDE SEQUENCE [LARGE SCALE GENOMIC DNA]</scope>
    <source>
        <strain evidence="2 3">Cad16T</strain>
    </source>
</reference>
<dbReference type="OrthoDB" id="9809323at2"/>
<dbReference type="EMBL" id="CP020370">
    <property type="protein sequence ID" value="AUB83341.1"/>
    <property type="molecule type" value="Genomic_DNA"/>
</dbReference>
<organism evidence="2 3">
    <name type="scientific">Candidatus Thiodictyon syntrophicum</name>
    <dbReference type="NCBI Taxonomy" id="1166950"/>
    <lineage>
        <taxon>Bacteria</taxon>
        <taxon>Pseudomonadati</taxon>
        <taxon>Pseudomonadota</taxon>
        <taxon>Gammaproteobacteria</taxon>
        <taxon>Chromatiales</taxon>
        <taxon>Chromatiaceae</taxon>
        <taxon>Thiodictyon</taxon>
    </lineage>
</organism>
<protein>
    <submittedName>
        <fullName evidence="2">DNA polymerase subunit beta</fullName>
    </submittedName>
</protein>
<dbReference type="InterPro" id="IPR041633">
    <property type="entry name" value="Polbeta"/>
</dbReference>